<dbReference type="AlphaFoldDB" id="A0AAD6YZY7"/>
<keyword evidence="2" id="KW-1185">Reference proteome</keyword>
<sequence>MSCLGQGRTPTTGSPMFATRQCFSRPSVVSAPSQGREGPLSHRSSEALDNFDNSSICTDLKLIECCGILETLSCWATRLRRKHDLYSEVIRGREYHHYRFYGGGDSPHVYYLSVLATGKRETETALLAVNRRHDELCGVEFSDPEDMDDDRVAAILGWDSASPRSNIIAATDDLADQFNEERERERTRLTTQFFAFRQAALLHGEDTREAFTDYMERLLVLAILECSGMRTLLPAGAGGEGVDDFLAQDIVTLDELKQIYVGVHLMSPQQVFRAICDAFRPINDSHEVILGRRIYTSESTAPIPLVAWDLFEDVMPCRHCALQGCARLDEWVRVERLATLALRFVSWQPEGLAGFSRADTLFHLSGVFAERKWERYSPKPYRAPPKKSGPWLEVERPAGVYLKFSLANSDTYHRFLHVLRSLADHFSTLPWAPAFTSDSDTVIPRAPTALCASRRRTAWAIEDLPTAEWEETDTIHEREARALHASSRDPQVLHLIVLDRTGGTLARLKDNLALAFLYATQDLELNLKTPRAFVAAEMRLLLDAGAAPDWGAAQAGLLGVAGGAIRVRGASFAQFRARCVGLVETLADANLVVCWRGRGRKRKQRDAVRCWERWKRRLDRMACSRDFFYLGTEEGHTHLREKLGRTISPIDGALVKYDDDISRVVFQRVFDRSEAIEKMLPPRAIHMDWDDDVEYPEEINDTFAFMREGFIEETMATIVEVHNGLPSQVE</sequence>
<organism evidence="1 2">
    <name type="scientific">Mycena albidolilacea</name>
    <dbReference type="NCBI Taxonomy" id="1033008"/>
    <lineage>
        <taxon>Eukaryota</taxon>
        <taxon>Fungi</taxon>
        <taxon>Dikarya</taxon>
        <taxon>Basidiomycota</taxon>
        <taxon>Agaricomycotina</taxon>
        <taxon>Agaricomycetes</taxon>
        <taxon>Agaricomycetidae</taxon>
        <taxon>Agaricales</taxon>
        <taxon>Marasmiineae</taxon>
        <taxon>Mycenaceae</taxon>
        <taxon>Mycena</taxon>
    </lineage>
</organism>
<evidence type="ECO:0000313" key="2">
    <source>
        <dbReference type="Proteomes" id="UP001218218"/>
    </source>
</evidence>
<name>A0AAD6YZY7_9AGAR</name>
<proteinExistence type="predicted"/>
<comment type="caution">
    <text evidence="1">The sequence shown here is derived from an EMBL/GenBank/DDBJ whole genome shotgun (WGS) entry which is preliminary data.</text>
</comment>
<evidence type="ECO:0000313" key="1">
    <source>
        <dbReference type="EMBL" id="KAJ7302458.1"/>
    </source>
</evidence>
<protein>
    <submittedName>
        <fullName evidence="1">Uncharacterized protein</fullName>
    </submittedName>
</protein>
<dbReference type="Proteomes" id="UP001218218">
    <property type="component" value="Unassembled WGS sequence"/>
</dbReference>
<reference evidence="1" key="1">
    <citation type="submission" date="2023-03" db="EMBL/GenBank/DDBJ databases">
        <title>Massive genome expansion in bonnet fungi (Mycena s.s.) driven by repeated elements and novel gene families across ecological guilds.</title>
        <authorList>
            <consortium name="Lawrence Berkeley National Laboratory"/>
            <person name="Harder C.B."/>
            <person name="Miyauchi S."/>
            <person name="Viragh M."/>
            <person name="Kuo A."/>
            <person name="Thoen E."/>
            <person name="Andreopoulos B."/>
            <person name="Lu D."/>
            <person name="Skrede I."/>
            <person name="Drula E."/>
            <person name="Henrissat B."/>
            <person name="Morin E."/>
            <person name="Kohler A."/>
            <person name="Barry K."/>
            <person name="LaButti K."/>
            <person name="Morin E."/>
            <person name="Salamov A."/>
            <person name="Lipzen A."/>
            <person name="Mereny Z."/>
            <person name="Hegedus B."/>
            <person name="Baldrian P."/>
            <person name="Stursova M."/>
            <person name="Weitz H."/>
            <person name="Taylor A."/>
            <person name="Grigoriev I.V."/>
            <person name="Nagy L.G."/>
            <person name="Martin F."/>
            <person name="Kauserud H."/>
        </authorList>
    </citation>
    <scope>NUCLEOTIDE SEQUENCE</scope>
    <source>
        <strain evidence="1">CBHHK002</strain>
    </source>
</reference>
<accession>A0AAD6YZY7</accession>
<gene>
    <name evidence="1" type="ORF">DFH08DRAFT_989390</name>
</gene>
<dbReference type="EMBL" id="JARIHO010000116">
    <property type="protein sequence ID" value="KAJ7302458.1"/>
    <property type="molecule type" value="Genomic_DNA"/>
</dbReference>